<dbReference type="InParanoid" id="H0XK57"/>
<dbReference type="Proteomes" id="UP000005225">
    <property type="component" value="Unassembled WGS sequence"/>
</dbReference>
<reference evidence="1" key="2">
    <citation type="submission" date="2025-08" db="UniProtKB">
        <authorList>
            <consortium name="Ensembl"/>
        </authorList>
    </citation>
    <scope>IDENTIFICATION</scope>
</reference>
<proteinExistence type="predicted"/>
<keyword evidence="2" id="KW-1185">Reference proteome</keyword>
<name>H0XK57_OTOGA</name>
<dbReference type="STRING" id="30611.ENSOGAP00000016497"/>
<protein>
    <submittedName>
        <fullName evidence="1">Uncharacterized protein</fullName>
    </submittedName>
</protein>
<dbReference type="Gene3D" id="3.40.718.10">
    <property type="entry name" value="Isopropylmalate Dehydrogenase"/>
    <property type="match status" value="1"/>
</dbReference>
<dbReference type="HOGENOM" id="CLU_2176849_0_0_1"/>
<dbReference type="Ensembl" id="ENSOGAT00000025647.1">
    <property type="protein sequence ID" value="ENSOGAP00000016497.1"/>
    <property type="gene ID" value="ENSOGAG00000031690.1"/>
</dbReference>
<dbReference type="AlphaFoldDB" id="H0XK57"/>
<dbReference type="eggNOG" id="KOG0784">
    <property type="taxonomic scope" value="Eukaryota"/>
</dbReference>
<reference evidence="2" key="1">
    <citation type="submission" date="2011-03" db="EMBL/GenBank/DDBJ databases">
        <title>Version 3 of the genome sequence of Otolemur garnettii (Bushbaby).</title>
        <authorList>
            <consortium name="The Broad Institute Genome Sequencing Platform"/>
            <person name="Di Palma F."/>
            <person name="Johnson J."/>
            <person name="Lander E.S."/>
            <person name="Lindblad-Toh K."/>
            <person name="Jaffe D.B."/>
            <person name="Gnerre S."/>
            <person name="MacCallum I."/>
            <person name="Przybylski D."/>
            <person name="Ribeiro F.J."/>
            <person name="Burton J.N."/>
            <person name="Walker B.J."/>
            <person name="Sharpe T."/>
            <person name="Hall G."/>
        </authorList>
    </citation>
    <scope>NUCLEOTIDE SEQUENCE [LARGE SCALE GENOMIC DNA]</scope>
</reference>
<dbReference type="EMBL" id="AAQR03156295">
    <property type="status" value="NOT_ANNOTATED_CDS"/>
    <property type="molecule type" value="Genomic_DNA"/>
</dbReference>
<organism evidence="1 2">
    <name type="scientific">Otolemur garnettii</name>
    <name type="common">Small-eared galago</name>
    <name type="synonym">Garnett's greater bushbaby</name>
    <dbReference type="NCBI Taxonomy" id="30611"/>
    <lineage>
        <taxon>Eukaryota</taxon>
        <taxon>Metazoa</taxon>
        <taxon>Chordata</taxon>
        <taxon>Craniata</taxon>
        <taxon>Vertebrata</taxon>
        <taxon>Euteleostomi</taxon>
        <taxon>Mammalia</taxon>
        <taxon>Eutheria</taxon>
        <taxon>Euarchontoglires</taxon>
        <taxon>Primates</taxon>
        <taxon>Strepsirrhini</taxon>
        <taxon>Lorisiformes</taxon>
        <taxon>Galagidae</taxon>
        <taxon>Otolemur</taxon>
    </lineage>
</organism>
<evidence type="ECO:0000313" key="2">
    <source>
        <dbReference type="Proteomes" id="UP000005225"/>
    </source>
</evidence>
<dbReference type="SUPFAM" id="SSF53659">
    <property type="entry name" value="Isocitrate/Isopropylmalate dehydrogenase-like"/>
    <property type="match status" value="1"/>
</dbReference>
<reference evidence="1" key="3">
    <citation type="submission" date="2025-09" db="UniProtKB">
        <authorList>
            <consortium name="Ensembl"/>
        </authorList>
    </citation>
    <scope>IDENTIFICATION</scope>
</reference>
<evidence type="ECO:0000313" key="1">
    <source>
        <dbReference type="Ensembl" id="ENSOGAP00000016497.1"/>
    </source>
</evidence>
<sequence>IGGITFMVYLTRVQVSTHNPVAWRELGMSAMAASWKQAKYMGVKGAFPVTVLSGDCVGPELMHTIKEIVKAAAVSVDFQEHSALREVQNVTCEEKLEWLLSCMENKVAFL</sequence>
<accession>H0XK57</accession>